<dbReference type="InterPro" id="IPR001763">
    <property type="entry name" value="Rhodanese-like_dom"/>
</dbReference>
<dbReference type="InterPro" id="IPR050229">
    <property type="entry name" value="GlpE_sulfurtransferase"/>
</dbReference>
<feature type="domain" description="Rhodanese" evidence="1">
    <location>
        <begin position="13"/>
        <end position="100"/>
    </location>
</feature>
<dbReference type="Gene3D" id="3.40.250.10">
    <property type="entry name" value="Rhodanese-like domain"/>
    <property type="match status" value="1"/>
</dbReference>
<dbReference type="RefSeq" id="WP_201845802.1">
    <property type="nucleotide sequence ID" value="NZ_JABBYC010000007.1"/>
</dbReference>
<sequence length="106" mass="11015">MAEVSIDEFAAARADGAFVVDVREPSEYVQGHVPGAELVPLGELARLVRTFPGSGPVYAICASGNRSLRATEHLRAAGVEAYSVRGGTTAWIGTGRPVVTGPHVNA</sequence>
<evidence type="ECO:0000259" key="1">
    <source>
        <dbReference type="PROSITE" id="PS50206"/>
    </source>
</evidence>
<name>A0ABS1LIK6_9MICO</name>
<organism evidence="2 3">
    <name type="scientific">Myceligenerans indicum</name>
    <dbReference type="NCBI Taxonomy" id="2593663"/>
    <lineage>
        <taxon>Bacteria</taxon>
        <taxon>Bacillati</taxon>
        <taxon>Actinomycetota</taxon>
        <taxon>Actinomycetes</taxon>
        <taxon>Micrococcales</taxon>
        <taxon>Promicromonosporaceae</taxon>
        <taxon>Myceligenerans</taxon>
    </lineage>
</organism>
<dbReference type="PANTHER" id="PTHR43031">
    <property type="entry name" value="FAD-DEPENDENT OXIDOREDUCTASE"/>
    <property type="match status" value="1"/>
</dbReference>
<dbReference type="SUPFAM" id="SSF52821">
    <property type="entry name" value="Rhodanese/Cell cycle control phosphatase"/>
    <property type="match status" value="1"/>
</dbReference>
<dbReference type="PROSITE" id="PS00380">
    <property type="entry name" value="RHODANESE_1"/>
    <property type="match status" value="1"/>
</dbReference>
<evidence type="ECO:0000313" key="2">
    <source>
        <dbReference type="EMBL" id="MBL0885958.1"/>
    </source>
</evidence>
<dbReference type="PROSITE" id="PS50206">
    <property type="entry name" value="RHODANESE_3"/>
    <property type="match status" value="1"/>
</dbReference>
<keyword evidence="3" id="KW-1185">Reference proteome</keyword>
<protein>
    <submittedName>
        <fullName evidence="2">Rhodanese-like domain-containing protein</fullName>
    </submittedName>
</protein>
<dbReference type="Pfam" id="PF00581">
    <property type="entry name" value="Rhodanese"/>
    <property type="match status" value="1"/>
</dbReference>
<dbReference type="PANTHER" id="PTHR43031:SF1">
    <property type="entry name" value="PYRIDINE NUCLEOTIDE-DISULPHIDE OXIDOREDUCTASE"/>
    <property type="match status" value="1"/>
</dbReference>
<dbReference type="SMART" id="SM00450">
    <property type="entry name" value="RHOD"/>
    <property type="match status" value="1"/>
</dbReference>
<dbReference type="Proteomes" id="UP000675409">
    <property type="component" value="Unassembled WGS sequence"/>
</dbReference>
<dbReference type="CDD" id="cd00158">
    <property type="entry name" value="RHOD"/>
    <property type="match status" value="1"/>
</dbReference>
<gene>
    <name evidence="2" type="ORF">HGK34_06655</name>
</gene>
<proteinExistence type="predicted"/>
<dbReference type="InterPro" id="IPR036873">
    <property type="entry name" value="Rhodanese-like_dom_sf"/>
</dbReference>
<comment type="caution">
    <text evidence="2">The sequence shown here is derived from an EMBL/GenBank/DDBJ whole genome shotgun (WGS) entry which is preliminary data.</text>
</comment>
<accession>A0ABS1LIK6</accession>
<dbReference type="InterPro" id="IPR001307">
    <property type="entry name" value="Thiosulphate_STrfase_CS"/>
</dbReference>
<evidence type="ECO:0000313" key="3">
    <source>
        <dbReference type="Proteomes" id="UP000675409"/>
    </source>
</evidence>
<dbReference type="EMBL" id="JABBYC010000007">
    <property type="protein sequence ID" value="MBL0885958.1"/>
    <property type="molecule type" value="Genomic_DNA"/>
</dbReference>
<reference evidence="2 3" key="1">
    <citation type="journal article" date="2021" name="Arch. Microbiol.">
        <title>Myceligenerans indicum sp. nov., an actinobacterium isolated from mangrove sediment of Sundarbans, India.</title>
        <authorList>
            <person name="Asha K."/>
            <person name="Bhadury P."/>
        </authorList>
    </citation>
    <scope>NUCLEOTIDE SEQUENCE [LARGE SCALE GENOMIC DNA]</scope>
    <source>
        <strain evidence="2 3">I2</strain>
    </source>
</reference>